<dbReference type="Proteomes" id="UP000017836">
    <property type="component" value="Unassembled WGS sequence"/>
</dbReference>
<reference evidence="2" key="1">
    <citation type="journal article" date="2013" name="Science">
        <title>The Amborella genome and the evolution of flowering plants.</title>
        <authorList>
            <consortium name="Amborella Genome Project"/>
        </authorList>
    </citation>
    <scope>NUCLEOTIDE SEQUENCE [LARGE SCALE GENOMIC DNA]</scope>
</reference>
<dbReference type="GO" id="GO:0009644">
    <property type="term" value="P:response to high light intensity"/>
    <property type="evidence" value="ECO:0007669"/>
    <property type="project" value="InterPro"/>
</dbReference>
<protein>
    <submittedName>
        <fullName evidence="1">Uncharacterized protein</fullName>
    </submittedName>
</protein>
<name>U5D5U9_AMBTC</name>
<dbReference type="PANTHER" id="PTHR35709:SF1">
    <property type="entry name" value="PROTEIN PROTON GRADIENT REGULATION 5, CHLOROPLASTIC"/>
    <property type="match status" value="1"/>
</dbReference>
<organism evidence="1 2">
    <name type="scientific">Amborella trichopoda</name>
    <dbReference type="NCBI Taxonomy" id="13333"/>
    <lineage>
        <taxon>Eukaryota</taxon>
        <taxon>Viridiplantae</taxon>
        <taxon>Streptophyta</taxon>
        <taxon>Embryophyta</taxon>
        <taxon>Tracheophyta</taxon>
        <taxon>Spermatophyta</taxon>
        <taxon>Magnoliopsida</taxon>
        <taxon>Amborellales</taxon>
        <taxon>Amborellaceae</taxon>
        <taxon>Amborella</taxon>
    </lineage>
</organism>
<dbReference type="GO" id="GO:0009507">
    <property type="term" value="C:chloroplast"/>
    <property type="evidence" value="ECO:0000318"/>
    <property type="project" value="GO_Central"/>
</dbReference>
<accession>U5D5U9</accession>
<dbReference type="AlphaFoldDB" id="U5D5U9"/>
<dbReference type="PANTHER" id="PTHR35709">
    <property type="entry name" value="PROTEIN PROTON GRADIENT REGULATION 5, CHLOROPLASTIC"/>
    <property type="match status" value="1"/>
</dbReference>
<dbReference type="Gramene" id="ERN17590">
    <property type="protein sequence ID" value="ERN17590"/>
    <property type="gene ID" value="AMTR_s00059p00149900"/>
</dbReference>
<dbReference type="STRING" id="13333.U5D5U9"/>
<dbReference type="InterPro" id="IPR037497">
    <property type="entry name" value="PGR5"/>
</dbReference>
<keyword evidence="2" id="KW-1185">Reference proteome</keyword>
<dbReference type="HOGENOM" id="CLU_2253740_0_0_1"/>
<dbReference type="GO" id="GO:0009055">
    <property type="term" value="F:electron transfer activity"/>
    <property type="evidence" value="ECO:0000318"/>
    <property type="project" value="GO_Central"/>
</dbReference>
<dbReference type="GO" id="GO:0009773">
    <property type="term" value="P:photosynthetic electron transport in photosystem I"/>
    <property type="evidence" value="ECO:0000318"/>
    <property type="project" value="GO_Central"/>
</dbReference>
<evidence type="ECO:0000313" key="2">
    <source>
        <dbReference type="Proteomes" id="UP000017836"/>
    </source>
</evidence>
<evidence type="ECO:0000313" key="1">
    <source>
        <dbReference type="EMBL" id="ERN17590.1"/>
    </source>
</evidence>
<sequence length="104" mass="11475">MATAIIGSSVRGLNSFGGDERAWLTKEGTGWVRCALPSRTRPMMRNVNEGKGLLAPLVVVARNITGKKRGCAWIQVFKFCFSMNDKTMFAEGVHGSKFSNFAFR</sequence>
<gene>
    <name evidence="1" type="ORF">AMTR_s00059p00149900</name>
</gene>
<proteinExistence type="predicted"/>
<dbReference type="EMBL" id="KI392312">
    <property type="protein sequence ID" value="ERN17590.1"/>
    <property type="molecule type" value="Genomic_DNA"/>
</dbReference>